<evidence type="ECO:0000313" key="2">
    <source>
        <dbReference type="Proteomes" id="UP000184105"/>
    </source>
</evidence>
<gene>
    <name evidence="1" type="ORF">SAMN05444364_10763</name>
</gene>
<comment type="caution">
    <text evidence="1">The sequence shown here is derived from an EMBL/GenBank/DDBJ whole genome shotgun (WGS) entry which is preliminary data.</text>
</comment>
<proteinExistence type="predicted"/>
<protein>
    <recommendedName>
        <fullName evidence="3">Lipoprotein</fullName>
    </recommendedName>
</protein>
<organism evidence="1 2">
    <name type="scientific">Prevotella scopos JCM 17725</name>
    <dbReference type="NCBI Taxonomy" id="1236518"/>
    <lineage>
        <taxon>Bacteria</taxon>
        <taxon>Pseudomonadati</taxon>
        <taxon>Bacteroidota</taxon>
        <taxon>Bacteroidia</taxon>
        <taxon>Bacteroidales</taxon>
        <taxon>Prevotellaceae</taxon>
        <taxon>Prevotella</taxon>
    </lineage>
</organism>
<keyword evidence="2" id="KW-1185">Reference proteome</keyword>
<dbReference type="Proteomes" id="UP000184105">
    <property type="component" value="Unassembled WGS sequence"/>
</dbReference>
<dbReference type="EMBL" id="FQWA01000007">
    <property type="protein sequence ID" value="SHF73983.1"/>
    <property type="molecule type" value="Genomic_DNA"/>
</dbReference>
<name>A0AAX2F2V1_9BACT</name>
<accession>A0AAX2F2V1</accession>
<dbReference type="AlphaFoldDB" id="A0AAX2F2V1"/>
<sequence length="174" mass="19917">MVEFFIFRGMNKLLWLCGIIAFAVVSCTEGNRGSIKKKDTLSAYDSVLIERDPGFSLHLTEVYWMLYKDGIVTKCTRSIFASDDGKDTIRTVRFSDDSAHRVQELVDDIYVKGTAKDIVAVVDNNHCSDLGGLYIYFYYPGKTVQYQYDWGRTGVKYSSEFDELMDLLKVYDAE</sequence>
<evidence type="ECO:0000313" key="1">
    <source>
        <dbReference type="EMBL" id="SHF73983.1"/>
    </source>
</evidence>
<reference evidence="1 2" key="1">
    <citation type="submission" date="2016-11" db="EMBL/GenBank/DDBJ databases">
        <authorList>
            <person name="Varghese N."/>
            <person name="Submissions S."/>
        </authorList>
    </citation>
    <scope>NUCLEOTIDE SEQUENCE [LARGE SCALE GENOMIC DNA]</scope>
    <source>
        <strain evidence="1 2">DSM 22613</strain>
    </source>
</reference>
<evidence type="ECO:0008006" key="3">
    <source>
        <dbReference type="Google" id="ProtNLM"/>
    </source>
</evidence>